<keyword evidence="5" id="KW-0808">Transferase</keyword>
<name>A0A3B0KIX5_DROGU</name>
<dbReference type="AlphaFoldDB" id="A0A3B0KIX5"/>
<dbReference type="Pfam" id="PF00155">
    <property type="entry name" value="Aminotran_1_2"/>
    <property type="match status" value="1"/>
</dbReference>
<keyword evidence="10" id="KW-1185">Reference proteome</keyword>
<dbReference type="InterPro" id="IPR015424">
    <property type="entry name" value="PyrdxlP-dep_Trfase"/>
</dbReference>
<dbReference type="FunFam" id="3.40.640.10:FF:000024">
    <property type="entry name" value="Kynurenine--oxoglutarate transaminase 3"/>
    <property type="match status" value="1"/>
</dbReference>
<comment type="cofactor">
    <cofactor evidence="1">
        <name>pyridoxal 5'-phosphate</name>
        <dbReference type="ChEBI" id="CHEBI:597326"/>
    </cofactor>
</comment>
<dbReference type="InterPro" id="IPR051326">
    <property type="entry name" value="Kynurenine-oxoglutarate_AT"/>
</dbReference>
<reference evidence="10" key="1">
    <citation type="submission" date="2018-01" db="EMBL/GenBank/DDBJ databases">
        <authorList>
            <person name="Alioto T."/>
            <person name="Alioto T."/>
        </authorList>
    </citation>
    <scope>NUCLEOTIDE SEQUENCE [LARGE SCALE GENOMIC DNA]</scope>
</reference>
<evidence type="ECO:0000313" key="9">
    <source>
        <dbReference type="EMBL" id="SPP88480.1"/>
    </source>
</evidence>
<dbReference type="Gene3D" id="3.40.640.10">
    <property type="entry name" value="Type I PLP-dependent aspartate aminotransferase-like (Major domain)"/>
    <property type="match status" value="1"/>
</dbReference>
<dbReference type="GO" id="GO:0097053">
    <property type="term" value="P:L-kynurenine catabolic process"/>
    <property type="evidence" value="ECO:0007669"/>
    <property type="project" value="UniProtKB-UniPathway"/>
</dbReference>
<evidence type="ECO:0000313" key="10">
    <source>
        <dbReference type="Proteomes" id="UP000268350"/>
    </source>
</evidence>
<keyword evidence="6" id="KW-0663">Pyridoxal phosphate</keyword>
<proteinExistence type="inferred from homology"/>
<dbReference type="OMA" id="LGWSVWP"/>
<dbReference type="GO" id="GO:0016212">
    <property type="term" value="F:kynurenine-oxoglutarate transaminase activity"/>
    <property type="evidence" value="ECO:0007669"/>
    <property type="project" value="UniProtKB-ARBA"/>
</dbReference>
<dbReference type="OrthoDB" id="2414662at2759"/>
<evidence type="ECO:0000256" key="1">
    <source>
        <dbReference type="ARBA" id="ARBA00001933"/>
    </source>
</evidence>
<comment type="similarity">
    <text evidence="2">Belongs to the class-I pyridoxal-phosphate-dependent aminotransferase family.</text>
</comment>
<dbReference type="GO" id="GO:0005739">
    <property type="term" value="C:mitochondrion"/>
    <property type="evidence" value="ECO:0007669"/>
    <property type="project" value="TreeGrafter"/>
</dbReference>
<evidence type="ECO:0000256" key="3">
    <source>
        <dbReference type="ARBA" id="ARBA00011738"/>
    </source>
</evidence>
<sequence length="456" mass="51633">MLRNCRSALQRSRLLLTAKECRQPERQKQSAAAASSSMEKFDLPKRLQGSTPSVWNEYIALAMQYKPLNLGQGFPDDVAPEYVTNSLADIAHDANPLLHQYTRGYGHVRLVQALSKLYSGLVGHELNPLSDILITSGAYEALYSSIMGHVDVGDEVIIIEPFFDCYEPMVKMAGGVSRFIPLNLRKTEEGDPISSVDWVLDDAELEGLFNAKTKMIILNTPHNPIGKVFNRTELERIAELCRKWNVLCVSDEVYEWLVFDGAEHIRICTLPGMWDRTITLGSAGKTFSVTGWKIGWAYGPSQLIRNLQMVHQNSVYTCPTPLQEGVARSFEVELARLGTPESYFLSLPRELKQKRDFMAKFLSEAGMRPTIPEGGYFMLADWSPLASKVDLSSEPDKHRDYKFTKWMTKNMGLQGIPPSAFYSELNKPLGEDFVRYCFIKKQENLDKAAELLRKWK</sequence>
<comment type="pathway">
    <text evidence="7">Amino-acid degradation; L-kynurenine degradation; kynurenate from L-kynurenine: step 1/2.</text>
</comment>
<dbReference type="SUPFAM" id="SSF53383">
    <property type="entry name" value="PLP-dependent transferases"/>
    <property type="match status" value="1"/>
</dbReference>
<dbReference type="PANTHER" id="PTHR43807:SF20">
    <property type="entry name" value="FI04487P"/>
    <property type="match status" value="1"/>
</dbReference>
<dbReference type="CDD" id="cd00609">
    <property type="entry name" value="AAT_like"/>
    <property type="match status" value="1"/>
</dbReference>
<evidence type="ECO:0000256" key="4">
    <source>
        <dbReference type="ARBA" id="ARBA00022576"/>
    </source>
</evidence>
<feature type="domain" description="Aminotransferase class I/classII large" evidence="8">
    <location>
        <begin position="67"/>
        <end position="450"/>
    </location>
</feature>
<dbReference type="InterPro" id="IPR015421">
    <property type="entry name" value="PyrdxlP-dep_Trfase_major"/>
</dbReference>
<evidence type="ECO:0000256" key="2">
    <source>
        <dbReference type="ARBA" id="ARBA00007441"/>
    </source>
</evidence>
<gene>
    <name evidence="9" type="ORF">DGUA_6G019992</name>
</gene>
<comment type="subunit">
    <text evidence="3">Homodimer.</text>
</comment>
<dbReference type="Gene3D" id="3.90.1150.10">
    <property type="entry name" value="Aspartate Aminotransferase, domain 1"/>
    <property type="match status" value="1"/>
</dbReference>
<accession>A0A3B0KIX5</accession>
<evidence type="ECO:0000256" key="6">
    <source>
        <dbReference type="ARBA" id="ARBA00022898"/>
    </source>
</evidence>
<organism evidence="9 10">
    <name type="scientific">Drosophila guanche</name>
    <name type="common">Fruit fly</name>
    <dbReference type="NCBI Taxonomy" id="7266"/>
    <lineage>
        <taxon>Eukaryota</taxon>
        <taxon>Metazoa</taxon>
        <taxon>Ecdysozoa</taxon>
        <taxon>Arthropoda</taxon>
        <taxon>Hexapoda</taxon>
        <taxon>Insecta</taxon>
        <taxon>Pterygota</taxon>
        <taxon>Neoptera</taxon>
        <taxon>Endopterygota</taxon>
        <taxon>Diptera</taxon>
        <taxon>Brachycera</taxon>
        <taxon>Muscomorpha</taxon>
        <taxon>Ephydroidea</taxon>
        <taxon>Drosophilidae</taxon>
        <taxon>Drosophila</taxon>
        <taxon>Sophophora</taxon>
    </lineage>
</organism>
<dbReference type="InterPro" id="IPR015422">
    <property type="entry name" value="PyrdxlP-dep_Trfase_small"/>
</dbReference>
<dbReference type="STRING" id="7266.A0A3B0KIX5"/>
<dbReference type="InterPro" id="IPR004839">
    <property type="entry name" value="Aminotransferase_I/II_large"/>
</dbReference>
<evidence type="ECO:0000256" key="5">
    <source>
        <dbReference type="ARBA" id="ARBA00022679"/>
    </source>
</evidence>
<evidence type="ECO:0000256" key="7">
    <source>
        <dbReference type="ARBA" id="ARBA00024016"/>
    </source>
</evidence>
<dbReference type="PANTHER" id="PTHR43807">
    <property type="entry name" value="FI04487P"/>
    <property type="match status" value="1"/>
</dbReference>
<dbReference type="Proteomes" id="UP000268350">
    <property type="component" value="Unassembled WGS sequence"/>
</dbReference>
<dbReference type="EMBL" id="OUUW01000014">
    <property type="protein sequence ID" value="SPP88480.1"/>
    <property type="molecule type" value="Genomic_DNA"/>
</dbReference>
<keyword evidence="4" id="KW-0032">Aminotransferase</keyword>
<protein>
    <submittedName>
        <fullName evidence="9">Blast:Kynurenine--oxoglutarate transaminase 3</fullName>
    </submittedName>
</protein>
<dbReference type="FunFam" id="3.90.1150.10:FF:000021">
    <property type="entry name" value="Kynurenine--oxoglutarate transaminase 3"/>
    <property type="match status" value="1"/>
</dbReference>
<dbReference type="UniPathway" id="UPA00334">
    <property type="reaction ID" value="UER00726"/>
</dbReference>
<dbReference type="GO" id="GO:0030170">
    <property type="term" value="F:pyridoxal phosphate binding"/>
    <property type="evidence" value="ECO:0007669"/>
    <property type="project" value="InterPro"/>
</dbReference>
<evidence type="ECO:0000259" key="8">
    <source>
        <dbReference type="Pfam" id="PF00155"/>
    </source>
</evidence>